<comment type="caution">
    <text evidence="2">The sequence shown here is derived from an EMBL/GenBank/DDBJ whole genome shotgun (WGS) entry which is preliminary data.</text>
</comment>
<evidence type="ECO:0000313" key="3">
    <source>
        <dbReference type="Proteomes" id="UP000670092"/>
    </source>
</evidence>
<dbReference type="AlphaFoldDB" id="A0A8H7Y7U4"/>
<feature type="compositionally biased region" description="Polar residues" evidence="1">
    <location>
        <begin position="1"/>
        <end position="12"/>
    </location>
</feature>
<evidence type="ECO:0000313" key="2">
    <source>
        <dbReference type="EMBL" id="KAG5287424.1"/>
    </source>
</evidence>
<proteinExistence type="predicted"/>
<reference evidence="2 3" key="1">
    <citation type="submission" date="2021-01" db="EMBL/GenBank/DDBJ databases">
        <title>Chromosome-level genome assembly of a human fungal pathogen reveals clustering of transcriptionally co-regulated genes.</title>
        <authorList>
            <person name="Voorhies M."/>
            <person name="Cohen S."/>
            <person name="Shea T.P."/>
            <person name="Petrus S."/>
            <person name="Munoz J.F."/>
            <person name="Poplawski S."/>
            <person name="Goldman W.E."/>
            <person name="Michael T."/>
            <person name="Cuomo C.A."/>
            <person name="Sil A."/>
            <person name="Beyhan S."/>
        </authorList>
    </citation>
    <scope>NUCLEOTIDE SEQUENCE [LARGE SCALE GENOMIC DNA]</scope>
    <source>
        <strain evidence="2 3">G184AR</strain>
    </source>
</reference>
<dbReference type="EMBL" id="JAEVHI010000007">
    <property type="protein sequence ID" value="KAG5287424.1"/>
    <property type="molecule type" value="Genomic_DNA"/>
</dbReference>
<protein>
    <submittedName>
        <fullName evidence="2">ATP synthase complex subunit h domain</fullName>
    </submittedName>
</protein>
<evidence type="ECO:0000256" key="1">
    <source>
        <dbReference type="SAM" id="MobiDB-lite"/>
    </source>
</evidence>
<sequence length="125" mass="14703">MPMHTSRSSALQSHLHPPRRPTLPLILRHTRHRRLRWKVKRLAANPPSSKRIGLKTKTRRLLLIKLEYSRWKRGTASALFNRPCVFVNGHRKSCKSIHFKIYILFPRPNFLYAPSYEIPLLVGSM</sequence>
<feature type="region of interest" description="Disordered" evidence="1">
    <location>
        <begin position="1"/>
        <end position="21"/>
    </location>
</feature>
<organism evidence="2 3">
    <name type="scientific">Ajellomyces capsulatus</name>
    <name type="common">Darling's disease fungus</name>
    <name type="synonym">Histoplasma capsulatum</name>
    <dbReference type="NCBI Taxonomy" id="5037"/>
    <lineage>
        <taxon>Eukaryota</taxon>
        <taxon>Fungi</taxon>
        <taxon>Dikarya</taxon>
        <taxon>Ascomycota</taxon>
        <taxon>Pezizomycotina</taxon>
        <taxon>Eurotiomycetes</taxon>
        <taxon>Eurotiomycetidae</taxon>
        <taxon>Onygenales</taxon>
        <taxon>Ajellomycetaceae</taxon>
        <taxon>Histoplasma</taxon>
    </lineage>
</organism>
<dbReference type="VEuPathDB" id="FungiDB:I7I52_11194"/>
<gene>
    <name evidence="2" type="ORF">I7I52_11194</name>
</gene>
<name>A0A8H7Y7U4_AJECA</name>
<accession>A0A8H7Y7U4</accession>
<dbReference type="Proteomes" id="UP000670092">
    <property type="component" value="Unassembled WGS sequence"/>
</dbReference>